<evidence type="ECO:0000256" key="8">
    <source>
        <dbReference type="ARBA" id="ARBA00038408"/>
    </source>
</evidence>
<dbReference type="OrthoDB" id="14196at2"/>
<evidence type="ECO:0000256" key="6">
    <source>
        <dbReference type="ARBA" id="ARBA00023136"/>
    </source>
</evidence>
<evidence type="ECO:0000256" key="2">
    <source>
        <dbReference type="ARBA" id="ARBA00022475"/>
    </source>
</evidence>
<evidence type="ECO:0000256" key="7">
    <source>
        <dbReference type="ARBA" id="ARBA00023186"/>
    </source>
</evidence>
<dbReference type="PANTHER" id="PTHR47529:SF1">
    <property type="entry name" value="PERIPLASMIC CHAPERONE PPID"/>
    <property type="match status" value="1"/>
</dbReference>
<evidence type="ECO:0000256" key="10">
    <source>
        <dbReference type="ARBA" id="ARBA00042775"/>
    </source>
</evidence>
<evidence type="ECO:0000313" key="14">
    <source>
        <dbReference type="EMBL" id="RFU14924.1"/>
    </source>
</evidence>
<dbReference type="EMBL" id="QVQT01000008">
    <property type="protein sequence ID" value="RFU14924.1"/>
    <property type="molecule type" value="Genomic_DNA"/>
</dbReference>
<dbReference type="Gene3D" id="1.10.4030.10">
    <property type="entry name" value="Porin chaperone SurA, peptide-binding domain"/>
    <property type="match status" value="1"/>
</dbReference>
<evidence type="ECO:0000256" key="9">
    <source>
        <dbReference type="ARBA" id="ARBA00040743"/>
    </source>
</evidence>
<dbReference type="PANTHER" id="PTHR47529">
    <property type="entry name" value="PEPTIDYL-PROLYL CIS-TRANS ISOMERASE D"/>
    <property type="match status" value="1"/>
</dbReference>
<name>A0A372IJ34_9BACT</name>
<dbReference type="InterPro" id="IPR000297">
    <property type="entry name" value="PPIase_PpiC"/>
</dbReference>
<protein>
    <recommendedName>
        <fullName evidence="9">Periplasmic chaperone PpiD</fullName>
    </recommendedName>
    <alternativeName>
        <fullName evidence="10">Periplasmic folding chaperone</fullName>
    </alternativeName>
</protein>
<reference evidence="14 15" key="1">
    <citation type="submission" date="2018-08" db="EMBL/GenBank/DDBJ databases">
        <title>Acidipila sp. 4G-K13, an acidobacterium isolated from forest soil.</title>
        <authorList>
            <person name="Gao Z.-H."/>
            <person name="Qiu L.-H."/>
        </authorList>
    </citation>
    <scope>NUCLEOTIDE SEQUENCE [LARGE SCALE GENOMIC DNA]</scope>
    <source>
        <strain evidence="14 15">4G-K13</strain>
    </source>
</reference>
<comment type="similarity">
    <text evidence="8">Belongs to the PpiD chaperone family.</text>
</comment>
<dbReference type="Pfam" id="PF13624">
    <property type="entry name" value="SurA_N_3"/>
    <property type="match status" value="1"/>
</dbReference>
<dbReference type="PROSITE" id="PS50198">
    <property type="entry name" value="PPIC_PPIASE_2"/>
    <property type="match status" value="1"/>
</dbReference>
<evidence type="ECO:0000256" key="5">
    <source>
        <dbReference type="ARBA" id="ARBA00022989"/>
    </source>
</evidence>
<keyword evidence="2" id="KW-1003">Cell membrane</keyword>
<keyword evidence="5 12" id="KW-1133">Transmembrane helix</keyword>
<evidence type="ECO:0000256" key="4">
    <source>
        <dbReference type="ARBA" id="ARBA00022692"/>
    </source>
</evidence>
<comment type="subcellular location">
    <subcellularLocation>
        <location evidence="1">Cell inner membrane</location>
        <topology evidence="1">Single-pass type II membrane protein</topology>
        <orientation evidence="1">Periplasmic side</orientation>
    </subcellularLocation>
</comment>
<organism evidence="14 15">
    <name type="scientific">Paracidobacterium acidisoli</name>
    <dbReference type="NCBI Taxonomy" id="2303751"/>
    <lineage>
        <taxon>Bacteria</taxon>
        <taxon>Pseudomonadati</taxon>
        <taxon>Acidobacteriota</taxon>
        <taxon>Terriglobia</taxon>
        <taxon>Terriglobales</taxon>
        <taxon>Acidobacteriaceae</taxon>
        <taxon>Paracidobacterium</taxon>
    </lineage>
</organism>
<dbReference type="InterPro" id="IPR052029">
    <property type="entry name" value="PpiD_chaperone"/>
</dbReference>
<keyword evidence="4 12" id="KW-0812">Transmembrane</keyword>
<keyword evidence="11 14" id="KW-0413">Isomerase</keyword>
<dbReference type="Gene3D" id="3.10.50.40">
    <property type="match status" value="1"/>
</dbReference>
<keyword evidence="11" id="KW-0697">Rotamase</keyword>
<evidence type="ECO:0000256" key="1">
    <source>
        <dbReference type="ARBA" id="ARBA00004382"/>
    </source>
</evidence>
<dbReference type="InterPro" id="IPR027304">
    <property type="entry name" value="Trigger_fact/SurA_dom_sf"/>
</dbReference>
<dbReference type="GO" id="GO:0003755">
    <property type="term" value="F:peptidyl-prolyl cis-trans isomerase activity"/>
    <property type="evidence" value="ECO:0007669"/>
    <property type="project" value="UniProtKB-KW"/>
</dbReference>
<feature type="transmembrane region" description="Helical" evidence="12">
    <location>
        <begin position="12"/>
        <end position="36"/>
    </location>
</feature>
<evidence type="ECO:0000256" key="3">
    <source>
        <dbReference type="ARBA" id="ARBA00022519"/>
    </source>
</evidence>
<keyword evidence="6 12" id="KW-0472">Membrane</keyword>
<evidence type="ECO:0000313" key="15">
    <source>
        <dbReference type="Proteomes" id="UP000264702"/>
    </source>
</evidence>
<dbReference type="RefSeq" id="WP_117303245.1">
    <property type="nucleotide sequence ID" value="NZ_QVQT02000008.1"/>
</dbReference>
<evidence type="ECO:0000256" key="11">
    <source>
        <dbReference type="PROSITE-ProRule" id="PRU00278"/>
    </source>
</evidence>
<evidence type="ECO:0000259" key="13">
    <source>
        <dbReference type="PROSITE" id="PS50198"/>
    </source>
</evidence>
<accession>A0A372IJ34</accession>
<dbReference type="PROSITE" id="PS01096">
    <property type="entry name" value="PPIC_PPIASE_1"/>
    <property type="match status" value="1"/>
</dbReference>
<keyword evidence="7" id="KW-0143">Chaperone</keyword>
<dbReference type="InterPro" id="IPR046357">
    <property type="entry name" value="PPIase_dom_sf"/>
</dbReference>
<dbReference type="SUPFAM" id="SSF54534">
    <property type="entry name" value="FKBP-like"/>
    <property type="match status" value="1"/>
</dbReference>
<dbReference type="AlphaFoldDB" id="A0A372IJ34"/>
<comment type="caution">
    <text evidence="14">The sequence shown here is derived from an EMBL/GenBank/DDBJ whole genome shotgun (WGS) entry which is preliminary data.</text>
</comment>
<sequence>MIRFLQKDSPLTKAIFIVIIAVTCLLMVIFLVPGIFNDQASSADTYATIRRGGLIGRFLPAEDEITMTEVQQLANRLIQRQQLPEQYAAFMVPRAGQALIQQRIELAEAQHLGIVVTDDDIRHFLHTGMFGQIIFPNGQYIGDDKYTQFVADQIGLTRDKFEEEIRKQIASDRLRDLITGGVTVSDAEVRDAYLKQATKIKFEYAVLSTDDIRKTINPTDAELQTFFKQNAARYAHAIPETRKIEYIAVTDKDVPGGVPQPSQAEIQQYYNTHQQEYRVDDSVKVRHILIPVDASAGAKADADAKAKAQDILDQLHKDNGKNFAELAKKYSGDPGSKDQGGELGWIKHGVTVPEFDQTAFSLQPGQISGLVHTRYGYHIIQTEEKQVAHVKSLDEMKDSIVQALASETKTRALQSYAAQLAAEAQKSGLAQTASAHHLQLVSTDFVQNGATLPGMTDSSKLLAAAFAAKKSAPPQASAAGDGFAVFQVADVQAAHAPGFDEYKSHVLDDFKDEQVPQLLARKTNELADRAHAENDLDKAAKELGATVKTSDLVGRDQQVPDVGQLASAAPALFDLNIGQISSAINTGQAGVVAKLTDKQQPAADDVAKNLNTTREAILNQRRDEMYEVFVSSLEQRYQKSGRILLNRKAQQSPFGNS</sequence>
<gene>
    <name evidence="14" type="ORF">D0Y96_19105</name>
</gene>
<dbReference type="GO" id="GO:0005886">
    <property type="term" value="C:plasma membrane"/>
    <property type="evidence" value="ECO:0007669"/>
    <property type="project" value="UniProtKB-SubCell"/>
</dbReference>
<dbReference type="Proteomes" id="UP000264702">
    <property type="component" value="Unassembled WGS sequence"/>
</dbReference>
<dbReference type="SUPFAM" id="SSF109998">
    <property type="entry name" value="Triger factor/SurA peptide-binding domain-like"/>
    <property type="match status" value="1"/>
</dbReference>
<feature type="domain" description="PpiC" evidence="13">
    <location>
        <begin position="280"/>
        <end position="384"/>
    </location>
</feature>
<keyword evidence="15" id="KW-1185">Reference proteome</keyword>
<evidence type="ECO:0000256" key="12">
    <source>
        <dbReference type="SAM" id="Phobius"/>
    </source>
</evidence>
<dbReference type="InterPro" id="IPR023058">
    <property type="entry name" value="PPIase_PpiC_CS"/>
</dbReference>
<dbReference type="Pfam" id="PF13616">
    <property type="entry name" value="Rotamase_3"/>
    <property type="match status" value="1"/>
</dbReference>
<proteinExistence type="inferred from homology"/>
<keyword evidence="3" id="KW-0997">Cell inner membrane</keyword>